<accession>A0A285NBM2</accession>
<feature type="transmembrane region" description="Helical" evidence="1">
    <location>
        <begin position="122"/>
        <end position="144"/>
    </location>
</feature>
<feature type="transmembrane region" description="Helical" evidence="1">
    <location>
        <begin position="6"/>
        <end position="27"/>
    </location>
</feature>
<protein>
    <submittedName>
        <fullName evidence="3">Signal transducer regulating beta-lactamase production, contains metallopeptidase domain</fullName>
    </submittedName>
</protein>
<dbReference type="AlphaFoldDB" id="A0A285NBM2"/>
<evidence type="ECO:0000313" key="3">
    <source>
        <dbReference type="EMBL" id="SNZ06830.1"/>
    </source>
</evidence>
<keyword evidence="1" id="KW-1133">Transmembrane helix</keyword>
<keyword evidence="1" id="KW-0472">Membrane</keyword>
<dbReference type="InterPro" id="IPR052173">
    <property type="entry name" value="Beta-lactam_resp_regulator"/>
</dbReference>
<gene>
    <name evidence="3" type="ORF">SAMN06265368_0552</name>
</gene>
<sequence length="374" mass="42337">MPTIGTIFDVYLNINILLLVTIGVWAITRLAMQGMGMSFAYGLKLRLIKSLVLTCFIAPVLVVLYDVYVRQNGVATSYSLSISDLIVSQYLQGSFDMKAADLEVFLALRTRLTEDVLAADSMFALALLTALATGLTVGAIRLAVSMVKLANILSKCFEWRQFGSLHLLLSDSVTTPFSTRGLIKRYVILPTSMLENGKDLQIALGHELQHIRQRDTEWEIALEFMRPFFFWNPAFLVLKRQIERLRELSCDQQVIVRRNISVQDYCECLLRTCETGLKKRELFLGAMPRVAFVQLDKSPIGSNSAKFLHHRLVSLLEGEKHQRHALTLLAFMVPVLSLVGLASILMQKPNDWSHERIMFSTVLNLDRLAERSQR</sequence>
<dbReference type="PANTHER" id="PTHR34978">
    <property type="entry name" value="POSSIBLE SENSOR-TRANSDUCER PROTEIN BLAR"/>
    <property type="match status" value="1"/>
</dbReference>
<feature type="domain" description="Peptidase M56" evidence="2">
    <location>
        <begin position="16"/>
        <end position="274"/>
    </location>
</feature>
<feature type="transmembrane region" description="Helical" evidence="1">
    <location>
        <begin position="325"/>
        <end position="346"/>
    </location>
</feature>
<evidence type="ECO:0000256" key="1">
    <source>
        <dbReference type="SAM" id="Phobius"/>
    </source>
</evidence>
<keyword evidence="1" id="KW-0812">Transmembrane</keyword>
<dbReference type="EMBL" id="OBEL01000001">
    <property type="protein sequence ID" value="SNZ06830.1"/>
    <property type="molecule type" value="Genomic_DNA"/>
</dbReference>
<evidence type="ECO:0000313" key="4">
    <source>
        <dbReference type="Proteomes" id="UP000219439"/>
    </source>
</evidence>
<keyword evidence="4" id="KW-1185">Reference proteome</keyword>
<dbReference type="OrthoDB" id="7743548at2"/>
<name>A0A285NBM2_9HYPH</name>
<dbReference type="RefSeq" id="WP_097151866.1">
    <property type="nucleotide sequence ID" value="NZ_OBEL01000001.1"/>
</dbReference>
<dbReference type="Proteomes" id="UP000219439">
    <property type="component" value="Unassembled WGS sequence"/>
</dbReference>
<dbReference type="PANTHER" id="PTHR34978:SF3">
    <property type="entry name" value="SLR0241 PROTEIN"/>
    <property type="match status" value="1"/>
</dbReference>
<proteinExistence type="predicted"/>
<organism evidence="3 4">
    <name type="scientific">Cohaesibacter gelatinilyticus</name>
    <dbReference type="NCBI Taxonomy" id="372072"/>
    <lineage>
        <taxon>Bacteria</taxon>
        <taxon>Pseudomonadati</taxon>
        <taxon>Pseudomonadota</taxon>
        <taxon>Alphaproteobacteria</taxon>
        <taxon>Hyphomicrobiales</taxon>
        <taxon>Cohaesibacteraceae</taxon>
    </lineage>
</organism>
<dbReference type="CDD" id="cd07341">
    <property type="entry name" value="M56_BlaR1_MecR1_like"/>
    <property type="match status" value="1"/>
</dbReference>
<evidence type="ECO:0000259" key="2">
    <source>
        <dbReference type="Pfam" id="PF05569"/>
    </source>
</evidence>
<feature type="transmembrane region" description="Helical" evidence="1">
    <location>
        <begin position="47"/>
        <end position="68"/>
    </location>
</feature>
<dbReference type="Pfam" id="PF05569">
    <property type="entry name" value="Peptidase_M56"/>
    <property type="match status" value="1"/>
</dbReference>
<dbReference type="InterPro" id="IPR008756">
    <property type="entry name" value="Peptidase_M56"/>
</dbReference>
<reference evidence="3 4" key="1">
    <citation type="submission" date="2017-09" db="EMBL/GenBank/DDBJ databases">
        <authorList>
            <person name="Ehlers B."/>
            <person name="Leendertz F.H."/>
        </authorList>
    </citation>
    <scope>NUCLEOTIDE SEQUENCE [LARGE SCALE GENOMIC DNA]</scope>
    <source>
        <strain evidence="3 4">DSM 18289</strain>
    </source>
</reference>